<evidence type="ECO:0000313" key="1">
    <source>
        <dbReference type="EMBL" id="QGT99967.1"/>
    </source>
</evidence>
<accession>A0A6I6DFZ3</accession>
<dbReference type="EMBL" id="CP046457">
    <property type="protein sequence ID" value="QGT99967.1"/>
    <property type="molecule type" value="Genomic_DNA"/>
</dbReference>
<dbReference type="RefSeq" id="WP_156203806.1">
    <property type="nucleotide sequence ID" value="NZ_CP046457.1"/>
</dbReference>
<keyword evidence="2" id="KW-1185">Reference proteome</keyword>
<gene>
    <name evidence="1" type="ORF">SYNTR_1374</name>
</gene>
<dbReference type="KEGG" id="salq:SYNTR_1374"/>
<reference evidence="2" key="1">
    <citation type="journal article" date="2019" name="Microbiology">
        <title>Complete Genome Sequence of an Uncultured Bacterium of the Candidate Phylum Bipolaricaulota.</title>
        <authorList>
            <person name="Kadnikov V.V."/>
            <person name="Mardanov A.V."/>
            <person name="Beletsky A.V."/>
            <person name="Frank Y.A."/>
            <person name="Karnachuk O.V."/>
            <person name="Ravin N.V."/>
        </authorList>
    </citation>
    <scope>NUCLEOTIDE SEQUENCE [LARGE SCALE GENOMIC DNA]</scope>
</reference>
<dbReference type="AlphaFoldDB" id="A0A6I6DFZ3"/>
<protein>
    <submittedName>
        <fullName evidence="1">Uncharacterized protein</fullName>
    </submittedName>
</protein>
<organism evidence="1 2">
    <name type="scientific">Candidatus Syntrophocurvum alkaliphilum</name>
    <dbReference type="NCBI Taxonomy" id="2293317"/>
    <lineage>
        <taxon>Bacteria</taxon>
        <taxon>Bacillati</taxon>
        <taxon>Bacillota</taxon>
        <taxon>Clostridia</taxon>
        <taxon>Eubacteriales</taxon>
        <taxon>Syntrophomonadaceae</taxon>
        <taxon>Candidatus Syntrophocurvum</taxon>
    </lineage>
</organism>
<dbReference type="OrthoDB" id="9823641at2"/>
<proteinExistence type="predicted"/>
<dbReference type="Proteomes" id="UP000426444">
    <property type="component" value="Chromosome"/>
</dbReference>
<name>A0A6I6DFZ3_9FIRM</name>
<evidence type="ECO:0000313" key="2">
    <source>
        <dbReference type="Proteomes" id="UP000426444"/>
    </source>
</evidence>
<sequence length="176" mass="20609">MYKIFPKLLLLLLIFKFFIGVSTSSIWASHLIKDDNINEQVFIGIIESFNLYSNFFNEVKYINNESSPVNANTFEEAIDYFSKGFDCKLAKDIVVSFTTMDKNSQNLLIIPTDGIPIIEKEDYDKLEFFIINNYKVVVKKEFKNYFAMDDNYVYFIIVKKINDKWKISNLALLPTK</sequence>